<feature type="domain" description="HipA-like C-terminal" evidence="4">
    <location>
        <begin position="153"/>
        <end position="384"/>
    </location>
</feature>
<dbReference type="GO" id="GO:0004674">
    <property type="term" value="F:protein serine/threonine kinase activity"/>
    <property type="evidence" value="ECO:0007669"/>
    <property type="project" value="TreeGrafter"/>
</dbReference>
<accession>A0A0F5FVC3</accession>
<sequence>MILDVRLDGFGAPIGELAADDRGAVTFTYTGEHLERADALALSLALPLTPQPFADVATRAYFDNLLQERDTARADIIAKYGLANDDIAGILYHLGKDCSGAVSVLPEGAPAVKVPGVLSRDYEPYADAQLESIVRSLHERRPLPEEVQDPSPLAGVQSKIAVTVLPDGRMAAPLGGAPTTHILKVPQERHEREAAREHRAMVLSRESGFETAATGLMEIAGIPALLVERYDRVVEGGRVRRIHQEDFCQALGLPARLKYERRGTQGRRFDVAAVRTILDRTIDPVRERQLFIDITIFDMLIGNADAHAKNFSLFHLPGNRIRTTPRYDVLPTVLDRGTTDEFAYRIGNAEALAQVDARALDDFLAELGLSSIAGRRRILQEATDRAVRTLNGQLGEIARHDKNFGDLIATNIRTLCDNLGLEVPGPARDMDTFVR</sequence>
<reference evidence="6 7" key="1">
    <citation type="submission" date="2015-03" db="EMBL/GenBank/DDBJ databases">
        <authorList>
            <person name="Hassan Y.I."/>
            <person name="Lepp D."/>
            <person name="Li X.-Z."/>
            <person name="Zhou T."/>
        </authorList>
    </citation>
    <scope>NUCLEOTIDE SEQUENCE [LARGE SCALE GENOMIC DNA]</scope>
    <source>
        <strain evidence="6 7">BD-c194</strain>
    </source>
</reference>
<evidence type="ECO:0000259" key="5">
    <source>
        <dbReference type="Pfam" id="PF13657"/>
    </source>
</evidence>
<protein>
    <recommendedName>
        <fullName evidence="8">Phosphatidylinositol kinase</fullName>
    </recommendedName>
</protein>
<dbReference type="NCBIfam" id="TIGR03071">
    <property type="entry name" value="couple_hipA"/>
    <property type="match status" value="1"/>
</dbReference>
<dbReference type="STRING" id="443610.VE25_08620"/>
<gene>
    <name evidence="6" type="ORF">VE25_08620</name>
</gene>
<keyword evidence="2" id="KW-0808">Transferase</keyword>
<comment type="caution">
    <text evidence="6">The sequence shown here is derived from an EMBL/GenBank/DDBJ whole genome shotgun (WGS) entry which is preliminary data.</text>
</comment>
<dbReference type="InterPro" id="IPR017508">
    <property type="entry name" value="HipA_N1"/>
</dbReference>
<dbReference type="EMBL" id="JZEX01000088">
    <property type="protein sequence ID" value="KKB12117.1"/>
    <property type="molecule type" value="Genomic_DNA"/>
</dbReference>
<dbReference type="PANTHER" id="PTHR37419:SF1">
    <property type="entry name" value="SERINE_THREONINE-PROTEIN KINASE TOXIN HIPA"/>
    <property type="match status" value="1"/>
</dbReference>
<evidence type="ECO:0000256" key="2">
    <source>
        <dbReference type="ARBA" id="ARBA00022679"/>
    </source>
</evidence>
<feature type="domain" description="HipA N-terminal subdomain 1" evidence="5">
    <location>
        <begin position="4"/>
        <end position="104"/>
    </location>
</feature>
<organism evidence="6 7">
    <name type="scientific">Devosia geojensis</name>
    <dbReference type="NCBI Taxonomy" id="443610"/>
    <lineage>
        <taxon>Bacteria</taxon>
        <taxon>Pseudomonadati</taxon>
        <taxon>Pseudomonadota</taxon>
        <taxon>Alphaproteobacteria</taxon>
        <taxon>Hyphomicrobiales</taxon>
        <taxon>Devosiaceae</taxon>
        <taxon>Devosia</taxon>
    </lineage>
</organism>
<evidence type="ECO:0000313" key="7">
    <source>
        <dbReference type="Proteomes" id="UP000033632"/>
    </source>
</evidence>
<evidence type="ECO:0000256" key="1">
    <source>
        <dbReference type="ARBA" id="ARBA00010164"/>
    </source>
</evidence>
<keyword evidence="3" id="KW-0418">Kinase</keyword>
<dbReference type="AlphaFoldDB" id="A0A0F5FVC3"/>
<evidence type="ECO:0000256" key="3">
    <source>
        <dbReference type="ARBA" id="ARBA00022777"/>
    </source>
</evidence>
<name>A0A0F5FVC3_9HYPH</name>
<dbReference type="Pfam" id="PF13657">
    <property type="entry name" value="Couple_hipA"/>
    <property type="match status" value="1"/>
</dbReference>
<dbReference type="OrthoDB" id="9805913at2"/>
<dbReference type="GO" id="GO:0005829">
    <property type="term" value="C:cytosol"/>
    <property type="evidence" value="ECO:0007669"/>
    <property type="project" value="TreeGrafter"/>
</dbReference>
<dbReference type="PATRIC" id="fig|443610.3.peg.4301"/>
<evidence type="ECO:0008006" key="8">
    <source>
        <dbReference type="Google" id="ProtNLM"/>
    </source>
</evidence>
<dbReference type="Pfam" id="PF07804">
    <property type="entry name" value="HipA_C"/>
    <property type="match status" value="1"/>
</dbReference>
<keyword evidence="7" id="KW-1185">Reference proteome</keyword>
<dbReference type="PANTHER" id="PTHR37419">
    <property type="entry name" value="SERINE/THREONINE-PROTEIN KINASE TOXIN HIPA"/>
    <property type="match status" value="1"/>
</dbReference>
<evidence type="ECO:0000313" key="6">
    <source>
        <dbReference type="EMBL" id="KKB12117.1"/>
    </source>
</evidence>
<dbReference type="InterPro" id="IPR012893">
    <property type="entry name" value="HipA-like_C"/>
</dbReference>
<dbReference type="Gene3D" id="1.10.1070.20">
    <property type="match status" value="1"/>
</dbReference>
<dbReference type="InterPro" id="IPR052028">
    <property type="entry name" value="HipA_Ser/Thr_kinase"/>
</dbReference>
<dbReference type="RefSeq" id="WP_046108208.1">
    <property type="nucleotide sequence ID" value="NZ_JZEX01000088.1"/>
</dbReference>
<evidence type="ECO:0000259" key="4">
    <source>
        <dbReference type="Pfam" id="PF07804"/>
    </source>
</evidence>
<dbReference type="Proteomes" id="UP000033632">
    <property type="component" value="Unassembled WGS sequence"/>
</dbReference>
<comment type="similarity">
    <text evidence="1">Belongs to the HipA Ser/Thr kinase family.</text>
</comment>
<proteinExistence type="inferred from homology"/>